<evidence type="ECO:0000313" key="6">
    <source>
        <dbReference type="Proteomes" id="UP001162318"/>
    </source>
</evidence>
<keyword evidence="2" id="KW-0238">DNA-binding</keyword>
<dbReference type="AlphaFoldDB" id="A0AA42WTF2"/>
<gene>
    <name evidence="5" type="ORF">N5J77_00215</name>
</gene>
<proteinExistence type="predicted"/>
<dbReference type="GO" id="GO:0003677">
    <property type="term" value="F:DNA binding"/>
    <property type="evidence" value="ECO:0007669"/>
    <property type="project" value="UniProtKB-KW"/>
</dbReference>
<dbReference type="InterPro" id="IPR036388">
    <property type="entry name" value="WH-like_DNA-bd_sf"/>
</dbReference>
<protein>
    <submittedName>
        <fullName evidence="5">GntR family transcriptional regulator</fullName>
    </submittedName>
</protein>
<dbReference type="PANTHER" id="PTHR43537:SF5">
    <property type="entry name" value="UXU OPERON TRANSCRIPTIONAL REGULATOR"/>
    <property type="match status" value="1"/>
</dbReference>
<keyword evidence="3" id="KW-0804">Transcription</keyword>
<evidence type="ECO:0000256" key="3">
    <source>
        <dbReference type="ARBA" id="ARBA00023163"/>
    </source>
</evidence>
<organism evidence="5 6">
    <name type="scientific">Sphingobium yanoikuyae</name>
    <name type="common">Sphingomonas yanoikuyae</name>
    <dbReference type="NCBI Taxonomy" id="13690"/>
    <lineage>
        <taxon>Bacteria</taxon>
        <taxon>Pseudomonadati</taxon>
        <taxon>Pseudomonadota</taxon>
        <taxon>Alphaproteobacteria</taxon>
        <taxon>Sphingomonadales</taxon>
        <taxon>Sphingomonadaceae</taxon>
        <taxon>Sphingobium</taxon>
    </lineage>
</organism>
<dbReference type="PANTHER" id="PTHR43537">
    <property type="entry name" value="TRANSCRIPTIONAL REGULATOR, GNTR FAMILY"/>
    <property type="match status" value="1"/>
</dbReference>
<reference evidence="5" key="1">
    <citation type="submission" date="2022-09" db="EMBL/GenBank/DDBJ databases">
        <title>Intensive care unit water sources are persistently colonized with multi-drug resistant bacteria and are the site of extensive horizontal gene transfer of antibiotic resistance genes.</title>
        <authorList>
            <person name="Diorio-Toth L."/>
        </authorList>
    </citation>
    <scope>NUCLEOTIDE SEQUENCE</scope>
    <source>
        <strain evidence="5">GD03659</strain>
    </source>
</reference>
<dbReference type="PROSITE" id="PS50949">
    <property type="entry name" value="HTH_GNTR"/>
    <property type="match status" value="1"/>
</dbReference>
<keyword evidence="1" id="KW-0805">Transcription regulation</keyword>
<feature type="domain" description="HTH gntR-type" evidence="4">
    <location>
        <begin position="6"/>
        <end position="73"/>
    </location>
</feature>
<dbReference type="SMART" id="SM00345">
    <property type="entry name" value="HTH_GNTR"/>
    <property type="match status" value="1"/>
</dbReference>
<dbReference type="InterPro" id="IPR000524">
    <property type="entry name" value="Tscrpt_reg_HTH_GntR"/>
</dbReference>
<evidence type="ECO:0000256" key="1">
    <source>
        <dbReference type="ARBA" id="ARBA00023015"/>
    </source>
</evidence>
<dbReference type="SUPFAM" id="SSF46785">
    <property type="entry name" value="Winged helix' DNA-binding domain"/>
    <property type="match status" value="1"/>
</dbReference>
<comment type="caution">
    <text evidence="5">The sequence shown here is derived from an EMBL/GenBank/DDBJ whole genome shotgun (WGS) entry which is preliminary data.</text>
</comment>
<dbReference type="Proteomes" id="UP001162318">
    <property type="component" value="Unassembled WGS sequence"/>
</dbReference>
<evidence type="ECO:0000259" key="4">
    <source>
        <dbReference type="PROSITE" id="PS50949"/>
    </source>
</evidence>
<dbReference type="Pfam" id="PF00392">
    <property type="entry name" value="GntR"/>
    <property type="match status" value="1"/>
</dbReference>
<accession>A0AA42WTF2</accession>
<evidence type="ECO:0000313" key="5">
    <source>
        <dbReference type="EMBL" id="MDH2129529.1"/>
    </source>
</evidence>
<sequence>MMSPGTRQGEKVYADLKEAVLSGRYASDTELSIAAIAEDIGAGGSPVRDGLHRLYGEGLLQTGPHRGFRVPSWSADALRDCYTWHGHLMRMAIKAIGPKALREPVAREGWLTDYSNPDRIVATAERMFLTLANRSSSNELVAAVANAGERLRTMRLVETERWSDCAEELVSANVLARFEPGSRLLEALWNYHRRRIRAANMLSESLKSRLQS</sequence>
<dbReference type="InterPro" id="IPR036390">
    <property type="entry name" value="WH_DNA-bd_sf"/>
</dbReference>
<dbReference type="Gene3D" id="1.10.10.10">
    <property type="entry name" value="Winged helix-like DNA-binding domain superfamily/Winged helix DNA-binding domain"/>
    <property type="match status" value="1"/>
</dbReference>
<dbReference type="GO" id="GO:0003700">
    <property type="term" value="F:DNA-binding transcription factor activity"/>
    <property type="evidence" value="ECO:0007669"/>
    <property type="project" value="InterPro"/>
</dbReference>
<evidence type="ECO:0000256" key="2">
    <source>
        <dbReference type="ARBA" id="ARBA00023125"/>
    </source>
</evidence>
<name>A0AA42WTF2_SPHYA</name>
<dbReference type="EMBL" id="JAOCKX010000001">
    <property type="protein sequence ID" value="MDH2129529.1"/>
    <property type="molecule type" value="Genomic_DNA"/>
</dbReference>
<dbReference type="RefSeq" id="WP_234415539.1">
    <property type="nucleotide sequence ID" value="NZ_CP020925.1"/>
</dbReference>